<protein>
    <submittedName>
        <fullName evidence="2">Uncharacterized protein</fullName>
    </submittedName>
</protein>
<keyword evidence="1" id="KW-0812">Transmembrane</keyword>
<reference evidence="2" key="1">
    <citation type="journal article" date="2020" name="Nature">
        <title>Giant virus diversity and host interactions through global metagenomics.</title>
        <authorList>
            <person name="Schulz F."/>
            <person name="Roux S."/>
            <person name="Paez-Espino D."/>
            <person name="Jungbluth S."/>
            <person name="Walsh D.A."/>
            <person name="Denef V.J."/>
            <person name="McMahon K.D."/>
            <person name="Konstantinidis K.T."/>
            <person name="Eloe-Fadrosh E.A."/>
            <person name="Kyrpides N.C."/>
            <person name="Woyke T."/>
        </authorList>
    </citation>
    <scope>NUCLEOTIDE SEQUENCE</scope>
    <source>
        <strain evidence="2">GVMAG-M-3300023110-24</strain>
    </source>
</reference>
<evidence type="ECO:0000313" key="2">
    <source>
        <dbReference type="EMBL" id="QHT09327.1"/>
    </source>
</evidence>
<evidence type="ECO:0000256" key="1">
    <source>
        <dbReference type="SAM" id="Phobius"/>
    </source>
</evidence>
<feature type="transmembrane region" description="Helical" evidence="1">
    <location>
        <begin position="55"/>
        <end position="77"/>
    </location>
</feature>
<organism evidence="2">
    <name type="scientific">viral metagenome</name>
    <dbReference type="NCBI Taxonomy" id="1070528"/>
    <lineage>
        <taxon>unclassified sequences</taxon>
        <taxon>metagenomes</taxon>
        <taxon>organismal metagenomes</taxon>
    </lineage>
</organism>
<keyword evidence="1" id="KW-0472">Membrane</keyword>
<dbReference type="AlphaFoldDB" id="A0A6C0CYI5"/>
<proteinExistence type="predicted"/>
<accession>A0A6C0CYI5</accession>
<feature type="transmembrane region" description="Helical" evidence="1">
    <location>
        <begin position="149"/>
        <end position="168"/>
    </location>
</feature>
<name>A0A6C0CYI5_9ZZZZ</name>
<feature type="transmembrane region" description="Helical" evidence="1">
    <location>
        <begin position="12"/>
        <end position="35"/>
    </location>
</feature>
<keyword evidence="1" id="KW-1133">Transmembrane helix</keyword>
<feature type="transmembrane region" description="Helical" evidence="1">
    <location>
        <begin position="121"/>
        <end position="143"/>
    </location>
</feature>
<sequence length="231" mass="27311">MIKFDVDMVQRIKVCGLFFLQSYKIITGTMLSLFIPQNCDGQICTLQQNLENNERYHQISLSWNTMTMISFIALYIYELKRENWSIKYLDIDNDKPDNELKQVIIKHEKLDKHMDSLNLRYYNIVKVNLFMNFVNIGIVIKILNNNYHSQSTISCFISFTLLILMKLYNSFNVAYQSVKHDKMMSAYMSEFVSFNVLDKDYIETLDITKKDDKDNTDDTRPEDIIPIVNNE</sequence>
<dbReference type="EMBL" id="MN739509">
    <property type="protein sequence ID" value="QHT09327.1"/>
    <property type="molecule type" value="Genomic_DNA"/>
</dbReference>